<dbReference type="AlphaFoldDB" id="A0A1M5KBN4"/>
<evidence type="ECO:0000256" key="1">
    <source>
        <dbReference type="ARBA" id="ARBA00022801"/>
    </source>
</evidence>
<dbReference type="PANTHER" id="PTHR48081">
    <property type="entry name" value="AB HYDROLASE SUPERFAMILY PROTEIN C4A8.06C"/>
    <property type="match status" value="1"/>
</dbReference>
<accession>A0A1M5KBN4</accession>
<keyword evidence="2" id="KW-0732">Signal</keyword>
<dbReference type="EMBL" id="FQWT01000001">
    <property type="protein sequence ID" value="SHG50276.1"/>
    <property type="molecule type" value="Genomic_DNA"/>
</dbReference>
<dbReference type="GO" id="GO:0016787">
    <property type="term" value="F:hydrolase activity"/>
    <property type="evidence" value="ECO:0007669"/>
    <property type="project" value="UniProtKB-KW"/>
</dbReference>
<evidence type="ECO:0000259" key="3">
    <source>
        <dbReference type="Pfam" id="PF07859"/>
    </source>
</evidence>
<proteinExistence type="predicted"/>
<feature type="domain" description="Alpha/beta hydrolase fold-3" evidence="3">
    <location>
        <begin position="113"/>
        <end position="317"/>
    </location>
</feature>
<keyword evidence="5" id="KW-1185">Reference proteome</keyword>
<dbReference type="eggNOG" id="COG0657">
    <property type="taxonomic scope" value="Bacteria"/>
</dbReference>
<dbReference type="InterPro" id="IPR050300">
    <property type="entry name" value="GDXG_lipolytic_enzyme"/>
</dbReference>
<evidence type="ECO:0000313" key="4">
    <source>
        <dbReference type="EMBL" id="SHG50276.1"/>
    </source>
</evidence>
<organism evidence="4 5">
    <name type="scientific">Chryseobacterium oranimense</name>
    <dbReference type="NCBI Taxonomy" id="421058"/>
    <lineage>
        <taxon>Bacteria</taxon>
        <taxon>Pseudomonadati</taxon>
        <taxon>Bacteroidota</taxon>
        <taxon>Flavobacteriia</taxon>
        <taxon>Flavobacteriales</taxon>
        <taxon>Weeksellaceae</taxon>
        <taxon>Chryseobacterium group</taxon>
        <taxon>Chryseobacterium</taxon>
    </lineage>
</organism>
<feature type="chain" id="PRO_5012725493" evidence="2">
    <location>
        <begin position="24"/>
        <end position="335"/>
    </location>
</feature>
<feature type="signal peptide" evidence="2">
    <location>
        <begin position="1"/>
        <end position="23"/>
    </location>
</feature>
<keyword evidence="1" id="KW-0378">Hydrolase</keyword>
<dbReference type="InterPro" id="IPR013094">
    <property type="entry name" value="AB_hydrolase_3"/>
</dbReference>
<dbReference type="SUPFAM" id="SSF53474">
    <property type="entry name" value="alpha/beta-Hydrolases"/>
    <property type="match status" value="1"/>
</dbReference>
<dbReference type="InterPro" id="IPR029058">
    <property type="entry name" value="AB_hydrolase_fold"/>
</dbReference>
<evidence type="ECO:0000256" key="2">
    <source>
        <dbReference type="SAM" id="SignalP"/>
    </source>
</evidence>
<gene>
    <name evidence="4" type="ORF">SAMN05421866_0644</name>
</gene>
<dbReference type="Proteomes" id="UP000184047">
    <property type="component" value="Unassembled WGS sequence"/>
</dbReference>
<reference evidence="5" key="1">
    <citation type="submission" date="2016-11" db="EMBL/GenBank/DDBJ databases">
        <authorList>
            <person name="Varghese N."/>
            <person name="Submissions S."/>
        </authorList>
    </citation>
    <scope>NUCLEOTIDE SEQUENCE [LARGE SCALE GENOMIC DNA]</scope>
    <source>
        <strain evidence="5">DSM 19055</strain>
    </source>
</reference>
<dbReference type="Gene3D" id="3.40.50.1820">
    <property type="entry name" value="alpha/beta hydrolase"/>
    <property type="match status" value="1"/>
</dbReference>
<dbReference type="PANTHER" id="PTHR48081:SF8">
    <property type="entry name" value="ALPHA_BETA HYDROLASE FOLD-3 DOMAIN-CONTAINING PROTEIN-RELATED"/>
    <property type="match status" value="1"/>
</dbReference>
<evidence type="ECO:0000313" key="5">
    <source>
        <dbReference type="Proteomes" id="UP000184047"/>
    </source>
</evidence>
<dbReference type="OrthoDB" id="9815425at2"/>
<name>A0A1M5KBN4_9FLAO</name>
<protein>
    <submittedName>
        <fullName evidence="4">Acetyl esterase/lipase</fullName>
    </submittedName>
</protein>
<dbReference type="Pfam" id="PF07859">
    <property type="entry name" value="Abhydrolase_3"/>
    <property type="match status" value="1"/>
</dbReference>
<sequence>MIMNMKKYILFLLAFLIPGWSLAQQYHPLTLQEAEKRLLSQFRPLINGRIYDITFEEVKKERKAQAEMAWPELKNKDSVEVIQSKIPGLNPKDPEIPVTIYKPKNAKNLPLFLWFHGGGFVYGTPKWDHQRCADYALKGNAVVINIDYRFAPENPFPSALHDAYASLLWANKNAGSLGGNPKLIAVGGESAGAGISGSLAQYTRDHKGPAISLQVLEMPPGDFGMDYPSIIEFKRIPGFKSDDVPVLKDFYIGKNGNPKEKYVLPGNIEDISNLPPAVIFVAGADPLRDSGLAYADRLIKAGIFTELHLFAGYAHGMPLPENIDITIRLMKQFLK</sequence>
<dbReference type="STRING" id="421058.SAMN05421866_0644"/>